<organism evidence="1 2">
    <name type="scientific">Salipiger thiooxidans</name>
    <dbReference type="NCBI Taxonomy" id="282683"/>
    <lineage>
        <taxon>Bacteria</taxon>
        <taxon>Pseudomonadati</taxon>
        <taxon>Pseudomonadota</taxon>
        <taxon>Alphaproteobacteria</taxon>
        <taxon>Rhodobacterales</taxon>
        <taxon>Roseobacteraceae</taxon>
        <taxon>Salipiger</taxon>
    </lineage>
</organism>
<accession>A0A1G7DMV9</accession>
<reference evidence="2" key="1">
    <citation type="submission" date="2016-10" db="EMBL/GenBank/DDBJ databases">
        <authorList>
            <person name="Varghese N."/>
            <person name="Submissions S."/>
        </authorList>
    </citation>
    <scope>NUCLEOTIDE SEQUENCE [LARGE SCALE GENOMIC DNA]</scope>
    <source>
        <strain evidence="2">DSM 10146</strain>
    </source>
</reference>
<keyword evidence="2" id="KW-1185">Reference proteome</keyword>
<gene>
    <name evidence="1" type="ORF">SAMN04488105_104322</name>
</gene>
<evidence type="ECO:0000313" key="2">
    <source>
        <dbReference type="Proteomes" id="UP000198994"/>
    </source>
</evidence>
<dbReference type="EMBL" id="FNAV01000004">
    <property type="protein sequence ID" value="SDE52831.1"/>
    <property type="molecule type" value="Genomic_DNA"/>
</dbReference>
<name>A0A1G7DMV9_9RHOB</name>
<dbReference type="Proteomes" id="UP000198994">
    <property type="component" value="Unassembled WGS sequence"/>
</dbReference>
<evidence type="ECO:0000313" key="1">
    <source>
        <dbReference type="EMBL" id="SDE52831.1"/>
    </source>
</evidence>
<sequence>MLLHLLNKIQSRILDVGLIFAKAKIRDQDLTTGFYDLLQHRIDIRLGNYRRNFIIPKIAREGSGEYYSPPLVRFFIYI</sequence>
<proteinExistence type="predicted"/>
<dbReference type="AlphaFoldDB" id="A0A1G7DMV9"/>
<protein>
    <submittedName>
        <fullName evidence="1">Uncharacterized protein</fullName>
    </submittedName>
</protein>